<dbReference type="Gene3D" id="3.40.50.1820">
    <property type="entry name" value="alpha/beta hydrolase"/>
    <property type="match status" value="1"/>
</dbReference>
<organism evidence="2 3">
    <name type="scientific">Flavobacterium xinjiangense</name>
    <dbReference type="NCBI Taxonomy" id="178356"/>
    <lineage>
        <taxon>Bacteria</taxon>
        <taxon>Pseudomonadati</taxon>
        <taxon>Bacteroidota</taxon>
        <taxon>Flavobacteriia</taxon>
        <taxon>Flavobacteriales</taxon>
        <taxon>Flavobacteriaceae</taxon>
        <taxon>Flavobacterium</taxon>
    </lineage>
</organism>
<evidence type="ECO:0000259" key="1">
    <source>
        <dbReference type="Pfam" id="PF12146"/>
    </source>
</evidence>
<dbReference type="Pfam" id="PF12146">
    <property type="entry name" value="Hydrolase_4"/>
    <property type="match status" value="1"/>
</dbReference>
<proteinExistence type="predicted"/>
<dbReference type="InterPro" id="IPR029058">
    <property type="entry name" value="AB_hydrolase_fold"/>
</dbReference>
<gene>
    <name evidence="2" type="ORF">SAMN05216269_11673</name>
</gene>
<reference evidence="3" key="1">
    <citation type="submission" date="2016-11" db="EMBL/GenBank/DDBJ databases">
        <authorList>
            <person name="Varghese N."/>
            <person name="Submissions S."/>
        </authorList>
    </citation>
    <scope>NUCLEOTIDE SEQUENCE [LARGE SCALE GENOMIC DNA]</scope>
    <source>
        <strain evidence="3">CGMCC 1.2749</strain>
    </source>
</reference>
<dbReference type="InterPro" id="IPR022742">
    <property type="entry name" value="Hydrolase_4"/>
</dbReference>
<dbReference type="PANTHER" id="PTHR43265:SF1">
    <property type="entry name" value="ESTERASE ESTD"/>
    <property type="match status" value="1"/>
</dbReference>
<dbReference type="EMBL" id="FRCL01000016">
    <property type="protein sequence ID" value="SHN15368.1"/>
    <property type="molecule type" value="Genomic_DNA"/>
</dbReference>
<accession>A0A1M7PEA3</accession>
<keyword evidence="3" id="KW-1185">Reference proteome</keyword>
<feature type="domain" description="Serine aminopeptidase S33" evidence="1">
    <location>
        <begin position="53"/>
        <end position="171"/>
    </location>
</feature>
<dbReference type="AlphaFoldDB" id="A0A1M7PEA3"/>
<dbReference type="GO" id="GO:0052689">
    <property type="term" value="F:carboxylic ester hydrolase activity"/>
    <property type="evidence" value="ECO:0007669"/>
    <property type="project" value="TreeGrafter"/>
</dbReference>
<evidence type="ECO:0000313" key="3">
    <source>
        <dbReference type="Proteomes" id="UP000184092"/>
    </source>
</evidence>
<dbReference type="OrthoDB" id="9809549at2"/>
<name>A0A1M7PEA3_9FLAO</name>
<dbReference type="STRING" id="178356.SAMN05216269_11673"/>
<dbReference type="Proteomes" id="UP000184092">
    <property type="component" value="Unassembled WGS sequence"/>
</dbReference>
<sequence>MNINFFSNLFLWLLLITLPDMVFSQSAVFTIQDVKFESQGVTLAGSILTPKKALAAVVIVHGSDPVKREMEFAKRLAKEGIAVLTYDKRGVGESGGVYVGPSVGTNNIDTTNLNLLSHDASAAVNTFRTYLKDKKTPIGLVGFSQAGWIIPIAASKNPQIEFMVLFSCPTITTLEQLRFQFYTNGNNNFWENHTESDAREHTKNDPDRYQFTTTDPKNYLNTLSIPGLWLFGEKDIQIPVKLCIEQLNTFKVQGKPFEYTLFSTLGHNTASDNITAPFEISIQWVKQKALNIKKSKVSK</sequence>
<dbReference type="PANTHER" id="PTHR43265">
    <property type="entry name" value="ESTERASE ESTD"/>
    <property type="match status" value="1"/>
</dbReference>
<evidence type="ECO:0000313" key="2">
    <source>
        <dbReference type="EMBL" id="SHN15368.1"/>
    </source>
</evidence>
<dbReference type="SUPFAM" id="SSF53474">
    <property type="entry name" value="alpha/beta-Hydrolases"/>
    <property type="match status" value="1"/>
</dbReference>
<dbReference type="InterPro" id="IPR053145">
    <property type="entry name" value="AB_hydrolase_Est10"/>
</dbReference>
<dbReference type="RefSeq" id="WP_073211032.1">
    <property type="nucleotide sequence ID" value="NZ_FRCL01000016.1"/>
</dbReference>
<protein>
    <recommendedName>
        <fullName evidence="1">Serine aminopeptidase S33 domain-containing protein</fullName>
    </recommendedName>
</protein>